<evidence type="ECO:0000256" key="8">
    <source>
        <dbReference type="RuleBase" id="RU363032"/>
    </source>
</evidence>
<evidence type="ECO:0000256" key="5">
    <source>
        <dbReference type="ARBA" id="ARBA00022692"/>
    </source>
</evidence>
<evidence type="ECO:0000259" key="9">
    <source>
        <dbReference type="PROSITE" id="PS50928"/>
    </source>
</evidence>
<keyword evidence="3" id="KW-1003">Cell membrane</keyword>
<name>A0ABT1MTB1_9RHOB</name>
<accession>A0ABT1MTB1</accession>
<dbReference type="Pfam" id="PF00528">
    <property type="entry name" value="BPD_transp_1"/>
    <property type="match status" value="1"/>
</dbReference>
<feature type="transmembrane region" description="Helical" evidence="8">
    <location>
        <begin position="342"/>
        <end position="366"/>
    </location>
</feature>
<feature type="transmembrane region" description="Helical" evidence="8">
    <location>
        <begin position="531"/>
        <end position="550"/>
    </location>
</feature>
<feature type="transmembrane region" description="Helical" evidence="8">
    <location>
        <begin position="21"/>
        <end position="46"/>
    </location>
</feature>
<keyword evidence="2 8" id="KW-0813">Transport</keyword>
<evidence type="ECO:0000256" key="3">
    <source>
        <dbReference type="ARBA" id="ARBA00022475"/>
    </source>
</evidence>
<keyword evidence="5 8" id="KW-0812">Transmembrane</keyword>
<evidence type="ECO:0000256" key="6">
    <source>
        <dbReference type="ARBA" id="ARBA00022989"/>
    </source>
</evidence>
<feature type="transmembrane region" description="Helical" evidence="8">
    <location>
        <begin position="155"/>
        <end position="173"/>
    </location>
</feature>
<reference evidence="10 11" key="1">
    <citation type="submission" date="2022-03" db="EMBL/GenBank/DDBJ databases">
        <authorList>
            <person name="He Y."/>
        </authorList>
    </citation>
    <scope>NUCLEOTIDE SEQUENCE [LARGE SCALE GENOMIC DNA]</scope>
    <source>
        <strain evidence="10 11">TK19116</strain>
    </source>
</reference>
<feature type="domain" description="ABC transmembrane type-1" evidence="9">
    <location>
        <begin position="343"/>
        <end position="549"/>
    </location>
</feature>
<feature type="transmembrane region" description="Helical" evidence="8">
    <location>
        <begin position="378"/>
        <end position="403"/>
    </location>
</feature>
<keyword evidence="11" id="KW-1185">Reference proteome</keyword>
<feature type="transmembrane region" description="Helical" evidence="8">
    <location>
        <begin position="300"/>
        <end position="322"/>
    </location>
</feature>
<dbReference type="PROSITE" id="PS50928">
    <property type="entry name" value="ABC_TM1"/>
    <property type="match status" value="2"/>
</dbReference>
<sequence>MTSAAPARPHRTAELRHRAGWGWSLAAILIAALVLAPVATVVWIAFNPTDNIWPHLLSTTLPRYAGNTVILALGTGALAAAMGAGAAWLVAMYRFPGRGALEWLLLLPLAVPAYIGAYALADFLDYSGPVQTGLRETFGWASARDYWFPDIRSRWAAVLVLSASLYPYVYLLTRVALREQSASAYEVARALGTGPWRLFRRVGLPLVRPAIVAGAAIAMMESVADYGVVSYFGVQTLNTGIFTTWLERQNAGGAAQIASLILLVVAVLALWERAARRGARYHQSARQPRPIILQPLPRRWGWMATLACALPVAIGFVLPVAVIGHYALAYPQGWLTPGLGLALWHTLSLGGIAAILVVVLALIMVYGTRLSGRRLPRMLLPVTIIGYAAPGAVLAVGILIPLAALDHRIADGWLAATGTDPGLILTGTGFAIILAYVVRFFAIGQGAVDGAFTRVPPSLPMAARSLGRGAGGVLRDVYLPLMRGSVGSAVLLVFVDCSKELPATLLLRPFNFETLATRAHEKASLEDLGNAAPAALLVMAMGLVAVGLLAQANLGLRRSRPRGIAAGIAPSRGAS</sequence>
<dbReference type="InterPro" id="IPR000515">
    <property type="entry name" value="MetI-like"/>
</dbReference>
<dbReference type="RefSeq" id="WP_255329604.1">
    <property type="nucleotide sequence ID" value="NZ_JAKZEU010000003.1"/>
</dbReference>
<dbReference type="SUPFAM" id="SSF161098">
    <property type="entry name" value="MetI-like"/>
    <property type="match status" value="2"/>
</dbReference>
<organism evidence="10 11">
    <name type="scientific">Paracoccus albicereus</name>
    <dbReference type="NCBI Taxonomy" id="2922394"/>
    <lineage>
        <taxon>Bacteria</taxon>
        <taxon>Pseudomonadati</taxon>
        <taxon>Pseudomonadota</taxon>
        <taxon>Alphaproteobacteria</taxon>
        <taxon>Rhodobacterales</taxon>
        <taxon>Paracoccaceae</taxon>
        <taxon>Paracoccus</taxon>
    </lineage>
</organism>
<protein>
    <submittedName>
        <fullName evidence="10">Iron ABC transporter permease</fullName>
    </submittedName>
</protein>
<feature type="transmembrane region" description="Helical" evidence="8">
    <location>
        <begin position="253"/>
        <end position="271"/>
    </location>
</feature>
<evidence type="ECO:0000313" key="11">
    <source>
        <dbReference type="Proteomes" id="UP001203945"/>
    </source>
</evidence>
<keyword evidence="4" id="KW-0997">Cell inner membrane</keyword>
<dbReference type="Proteomes" id="UP001203945">
    <property type="component" value="Unassembled WGS sequence"/>
</dbReference>
<comment type="similarity">
    <text evidence="8">Belongs to the binding-protein-dependent transport system permease family.</text>
</comment>
<evidence type="ECO:0000313" key="10">
    <source>
        <dbReference type="EMBL" id="MCQ0970578.1"/>
    </source>
</evidence>
<gene>
    <name evidence="10" type="ORF">MLD63_09100</name>
</gene>
<feature type="transmembrane region" description="Helical" evidence="8">
    <location>
        <begin position="103"/>
        <end position="121"/>
    </location>
</feature>
<feature type="transmembrane region" description="Helical" evidence="8">
    <location>
        <begin position="66"/>
        <end position="91"/>
    </location>
</feature>
<dbReference type="PANTHER" id="PTHR43357">
    <property type="entry name" value="INNER MEMBRANE ABC TRANSPORTER PERMEASE PROTEIN YDCV"/>
    <property type="match status" value="1"/>
</dbReference>
<dbReference type="InterPro" id="IPR035906">
    <property type="entry name" value="MetI-like_sf"/>
</dbReference>
<keyword evidence="6 8" id="KW-1133">Transmembrane helix</keyword>
<dbReference type="PANTHER" id="PTHR43357:SF3">
    <property type="entry name" value="FE(3+)-TRANSPORT SYSTEM PERMEASE PROTEIN FBPB 2"/>
    <property type="match status" value="1"/>
</dbReference>
<evidence type="ECO:0000256" key="7">
    <source>
        <dbReference type="ARBA" id="ARBA00023136"/>
    </source>
</evidence>
<dbReference type="Gene3D" id="1.10.3720.10">
    <property type="entry name" value="MetI-like"/>
    <property type="match status" value="2"/>
</dbReference>
<evidence type="ECO:0000256" key="1">
    <source>
        <dbReference type="ARBA" id="ARBA00004429"/>
    </source>
</evidence>
<proteinExistence type="inferred from homology"/>
<evidence type="ECO:0000256" key="4">
    <source>
        <dbReference type="ARBA" id="ARBA00022519"/>
    </source>
</evidence>
<evidence type="ECO:0000256" key="2">
    <source>
        <dbReference type="ARBA" id="ARBA00022448"/>
    </source>
</evidence>
<feature type="transmembrane region" description="Helical" evidence="8">
    <location>
        <begin position="423"/>
        <end position="442"/>
    </location>
</feature>
<keyword evidence="7 8" id="KW-0472">Membrane</keyword>
<feature type="domain" description="ABC transmembrane type-1" evidence="9">
    <location>
        <begin position="65"/>
        <end position="272"/>
    </location>
</feature>
<dbReference type="CDD" id="cd06261">
    <property type="entry name" value="TM_PBP2"/>
    <property type="match status" value="2"/>
</dbReference>
<dbReference type="EMBL" id="JAKZEU010000003">
    <property type="protein sequence ID" value="MCQ0970578.1"/>
    <property type="molecule type" value="Genomic_DNA"/>
</dbReference>
<comment type="subcellular location">
    <subcellularLocation>
        <location evidence="1">Cell inner membrane</location>
        <topology evidence="1">Multi-pass membrane protein</topology>
    </subcellularLocation>
    <subcellularLocation>
        <location evidence="8">Cell membrane</location>
        <topology evidence="8">Multi-pass membrane protein</topology>
    </subcellularLocation>
</comment>
<comment type="caution">
    <text evidence="10">The sequence shown here is derived from an EMBL/GenBank/DDBJ whole genome shotgun (WGS) entry which is preliminary data.</text>
</comment>